<proteinExistence type="inferred from homology"/>
<evidence type="ECO:0000313" key="5">
    <source>
        <dbReference type="Proteomes" id="UP000664360"/>
    </source>
</evidence>
<keyword evidence="5" id="KW-1185">Reference proteome</keyword>
<reference evidence="4 5" key="1">
    <citation type="submission" date="2021-03" db="EMBL/GenBank/DDBJ databases">
        <authorList>
            <person name="Gilmore M.S."/>
            <person name="Schwartzman J."/>
            <person name="Van Tyne D."/>
            <person name="Martin M."/>
            <person name="Earl A.M."/>
            <person name="Manson A.L."/>
            <person name="Straub T."/>
            <person name="Salamzade R."/>
            <person name="Saavedra J."/>
            <person name="Lebreton F."/>
            <person name="Prichula J."/>
            <person name="Schaufler K."/>
            <person name="Gaca A."/>
            <person name="Sgardioli B."/>
            <person name="Wagenaar J."/>
            <person name="Strong T."/>
        </authorList>
    </citation>
    <scope>NUCLEOTIDE SEQUENCE [LARGE SCALE GENOMIC DNA]</scope>
    <source>
        <strain evidence="4 5">DIV1094</strain>
    </source>
</reference>
<organism evidence="4 5">
    <name type="scientific">Candidatus Enterococcus mangumiae</name>
    <dbReference type="NCBI Taxonomy" id="2230878"/>
    <lineage>
        <taxon>Bacteria</taxon>
        <taxon>Bacillati</taxon>
        <taxon>Bacillota</taxon>
        <taxon>Bacilli</taxon>
        <taxon>Lactobacillales</taxon>
        <taxon>Enterococcaceae</taxon>
        <taxon>Enterococcus</taxon>
    </lineage>
</organism>
<dbReference type="Proteomes" id="UP000664360">
    <property type="component" value="Chromosome"/>
</dbReference>
<dbReference type="InterPro" id="IPR006047">
    <property type="entry name" value="GH13_cat_dom"/>
</dbReference>
<accession>A0ABZ2ST01</accession>
<reference evidence="4 5" key="2">
    <citation type="submission" date="2024-03" db="EMBL/GenBank/DDBJ databases">
        <title>The Genome Sequence of Enterococcus sp. DIV1094.</title>
        <authorList>
            <consortium name="The Broad Institute Genomics Platform"/>
            <consortium name="The Broad Institute Microbial Omics Core"/>
            <consortium name="The Broad Institute Genomic Center for Infectious Diseases"/>
            <person name="Earl A."/>
            <person name="Manson A."/>
            <person name="Gilmore M."/>
            <person name="Schwartman J."/>
            <person name="Shea T."/>
            <person name="Abouelleil A."/>
            <person name="Cao P."/>
            <person name="Chapman S."/>
            <person name="Cusick C."/>
            <person name="Young S."/>
            <person name="Neafsey D."/>
            <person name="Nusbaum C."/>
            <person name="Birren B."/>
        </authorList>
    </citation>
    <scope>NUCLEOTIDE SEQUENCE [LARGE SCALE GENOMIC DNA]</scope>
    <source>
        <strain evidence="4 5">DIV1094</strain>
    </source>
</reference>
<evidence type="ECO:0000313" key="4">
    <source>
        <dbReference type="EMBL" id="WYJ78868.1"/>
    </source>
</evidence>
<dbReference type="Gene3D" id="3.90.400.10">
    <property type="entry name" value="Oligo-1,6-glucosidase, Domain 2"/>
    <property type="match status" value="1"/>
</dbReference>
<dbReference type="SUPFAM" id="SSF51445">
    <property type="entry name" value="(Trans)glycosidases"/>
    <property type="match status" value="1"/>
</dbReference>
<dbReference type="PANTHER" id="PTHR10357:SF179">
    <property type="entry name" value="NEUTRAL AND BASIC AMINO ACID TRANSPORT PROTEIN RBAT"/>
    <property type="match status" value="1"/>
</dbReference>
<comment type="similarity">
    <text evidence="1">Belongs to the glycosyl hydrolase 13 family.</text>
</comment>
<sequence length="503" mass="57685">MWWKNAVFYEIYLASFADSNGDGIGDIDGVREKLPYLKEAGIDALWLTPFYPSPRVDNGYDVSDYCAVDPQYGCLENFQSLLEEAHALSIKVIIDVVFNHTSTAHPWFIESSASLESAKRDWYIWRDQPTNWESFFGGSAWKLDQRTNQYYYHSFAEEQADLNWRNPEVKQAIYDVLSFWLAIGVDGFRFDVINNLTVSDTFVDNPIGADGKQVHLYDVNQPGVMAVLKEMNQWLKTVDPDIFTVAEISSDQLSVISSYVEEAGFDTAFNFNLGSIEDLDLKLLTHEFQEMNARNYLPTLFFNSHDMSRSWNRLAREDRGTYELLSVFLLINRGVPFLFQGEEQGVGDYLPSHISEIRDIQAKNKYYEQCLFVETQQALLFANEVNRDRSRGMIPWGASQQTGWIGSSPINPEGELISSVYQELIRLRKAEGPFQVVTNIQLENGCIRYQVEHLSVVLNFSDLSVKQNISKKVQTIYGKGVLSEDRQWVQVPPKSCWIGKEEQ</sequence>
<dbReference type="Pfam" id="PF00128">
    <property type="entry name" value="Alpha-amylase"/>
    <property type="match status" value="1"/>
</dbReference>
<keyword evidence="2" id="KW-0326">Glycosidase</keyword>
<keyword evidence="4" id="KW-0378">Hydrolase</keyword>
<evidence type="ECO:0000256" key="2">
    <source>
        <dbReference type="ARBA" id="ARBA00023295"/>
    </source>
</evidence>
<dbReference type="InterPro" id="IPR017853">
    <property type="entry name" value="GH"/>
</dbReference>
<dbReference type="Gene3D" id="3.20.20.80">
    <property type="entry name" value="Glycosidases"/>
    <property type="match status" value="1"/>
</dbReference>
<dbReference type="EMBL" id="CP147250">
    <property type="protein sequence ID" value="WYJ78868.1"/>
    <property type="molecule type" value="Genomic_DNA"/>
</dbReference>
<dbReference type="InterPro" id="IPR045857">
    <property type="entry name" value="O16G_dom_2"/>
</dbReference>
<gene>
    <name evidence="4" type="ORF">DOK79_000374</name>
</gene>
<name>A0ABZ2ST01_9ENTE</name>
<dbReference type="GO" id="GO:0016787">
    <property type="term" value="F:hydrolase activity"/>
    <property type="evidence" value="ECO:0007669"/>
    <property type="project" value="UniProtKB-KW"/>
</dbReference>
<dbReference type="RefSeq" id="WP_206855931.1">
    <property type="nucleotide sequence ID" value="NZ_CP147250.1"/>
</dbReference>
<feature type="domain" description="Glycosyl hydrolase family 13 catalytic" evidence="3">
    <location>
        <begin position="10"/>
        <end position="391"/>
    </location>
</feature>
<dbReference type="PANTHER" id="PTHR10357">
    <property type="entry name" value="ALPHA-AMYLASE FAMILY MEMBER"/>
    <property type="match status" value="1"/>
</dbReference>
<evidence type="ECO:0000259" key="3">
    <source>
        <dbReference type="SMART" id="SM00642"/>
    </source>
</evidence>
<evidence type="ECO:0000256" key="1">
    <source>
        <dbReference type="ARBA" id="ARBA00008061"/>
    </source>
</evidence>
<dbReference type="SMART" id="SM00642">
    <property type="entry name" value="Aamy"/>
    <property type="match status" value="1"/>
</dbReference>
<protein>
    <submittedName>
        <fullName evidence="4">Trehalose-6-phosphate hydrolase</fullName>
    </submittedName>
</protein>